<evidence type="ECO:0000313" key="6">
    <source>
        <dbReference type="Proteomes" id="UP000595498"/>
    </source>
</evidence>
<comment type="subcellular location">
    <subcellularLocation>
        <location evidence="1">Cell outer membrane</location>
    </subcellularLocation>
</comment>
<evidence type="ECO:0000313" key="5">
    <source>
        <dbReference type="EMBL" id="QQT52080.1"/>
    </source>
</evidence>
<accession>A0ABX7CJ67</accession>
<dbReference type="NCBIfam" id="TIGR04056">
    <property type="entry name" value="OMP_RagA_SusC"/>
    <property type="match status" value="1"/>
</dbReference>
<dbReference type="EMBL" id="CP068224">
    <property type="protein sequence ID" value="QQT52080.1"/>
    <property type="molecule type" value="Genomic_DNA"/>
</dbReference>
<dbReference type="NCBIfam" id="TIGR04057">
    <property type="entry name" value="SusC_RagA_signa"/>
    <property type="match status" value="1"/>
</dbReference>
<keyword evidence="6" id="KW-1185">Reference proteome</keyword>
<feature type="domain" description="TonB-dependent receptor plug" evidence="4">
    <location>
        <begin position="119"/>
        <end position="218"/>
    </location>
</feature>
<dbReference type="InterPro" id="IPR023996">
    <property type="entry name" value="TonB-dep_OMP_SusC/RagA"/>
</dbReference>
<keyword evidence="3" id="KW-0998">Cell outer membrane</keyword>
<reference evidence="5 6" key="1">
    <citation type="submission" date="2021-01" db="EMBL/GenBank/DDBJ databases">
        <title>FDA dAtabase for Regulatory Grade micrObial Sequences (FDA-ARGOS): Supporting development and validation of Infectious Disease Dx tests.</title>
        <authorList>
            <person name="Sproer C."/>
            <person name="Gronow S."/>
            <person name="Severitt S."/>
            <person name="Schroder I."/>
            <person name="Tallon L."/>
            <person name="Sadzewicz L."/>
            <person name="Zhao X."/>
            <person name="Boylan J."/>
            <person name="Ott S."/>
            <person name="Bowen H."/>
            <person name="Vavikolanu K."/>
            <person name="Mehta A."/>
            <person name="Aluvathingal J."/>
            <person name="Nadendla S."/>
            <person name="Lowell S."/>
            <person name="Myers T."/>
            <person name="Yan Y."/>
            <person name="Sichtig H."/>
        </authorList>
    </citation>
    <scope>NUCLEOTIDE SEQUENCE [LARGE SCALE GENOMIC DNA]</scope>
    <source>
        <strain evidence="5 6">FDAARGOS_1141</strain>
    </source>
</reference>
<proteinExistence type="predicted"/>
<dbReference type="Gene3D" id="2.170.130.10">
    <property type="entry name" value="TonB-dependent receptor, plug domain"/>
    <property type="match status" value="1"/>
</dbReference>
<keyword evidence="2" id="KW-0472">Membrane</keyword>
<dbReference type="Gene3D" id="2.40.170.20">
    <property type="entry name" value="TonB-dependent receptor, beta-barrel domain"/>
    <property type="match status" value="1"/>
</dbReference>
<dbReference type="SUPFAM" id="SSF56935">
    <property type="entry name" value="Porins"/>
    <property type="match status" value="1"/>
</dbReference>
<evidence type="ECO:0000256" key="2">
    <source>
        <dbReference type="ARBA" id="ARBA00023136"/>
    </source>
</evidence>
<organism evidence="5 6">
    <name type="scientific">Sphingobacterium multivorum</name>
    <dbReference type="NCBI Taxonomy" id="28454"/>
    <lineage>
        <taxon>Bacteria</taxon>
        <taxon>Pseudomonadati</taxon>
        <taxon>Bacteroidota</taxon>
        <taxon>Sphingobacteriia</taxon>
        <taxon>Sphingobacteriales</taxon>
        <taxon>Sphingobacteriaceae</taxon>
        <taxon>Sphingobacterium</taxon>
    </lineage>
</organism>
<evidence type="ECO:0000256" key="3">
    <source>
        <dbReference type="ARBA" id="ARBA00023237"/>
    </source>
</evidence>
<dbReference type="InterPro" id="IPR037066">
    <property type="entry name" value="Plug_dom_sf"/>
</dbReference>
<name>A0ABX7CJ67_SPHMU</name>
<evidence type="ECO:0000256" key="1">
    <source>
        <dbReference type="ARBA" id="ARBA00004442"/>
    </source>
</evidence>
<dbReference type="Proteomes" id="UP000595498">
    <property type="component" value="Chromosome"/>
</dbReference>
<dbReference type="Pfam" id="PF07715">
    <property type="entry name" value="Plug"/>
    <property type="match status" value="1"/>
</dbReference>
<dbReference type="InterPro" id="IPR036942">
    <property type="entry name" value="Beta-barrel_TonB_sf"/>
</dbReference>
<sequence length="1068" mass="119794">MMRVLLILFMLSFSGQLLLAQSLVLTVRDSTDQKPIKGVLVRLDDVLLPRTTDDRGGIVLKPLKNKALLSFKMMGYQYKELEVTTGKLPEVIYLSRTSHTLAEVTVNTGYQVLSRERSAGSFELVDSALFNRSVGMNVLSRLENTTSGLLFDTRTDQPKLQIRGLSTLFSDANPLIILDDFPFEGNIESINPNDIANVSILKDATATSIWGARAGNGVIVITSKRGSSNKARHISYRNNFSWSAKPNLMAYPEMSSADYIGFQRVLYDQGYYESRINDKTLYPVLGEAVEIWQGVKEGRMDAAEGDRLVDLLKTRDVRQDISRYLYRPTFLQQHFVSIDGGAASNSYLFSVGYDKNNTDLVGQYNDRLTLNLRNNIDLTKQIKLESDFYYAHEGGTQSGLGGYATGYRLGRDRVALFPYTRLIDESGNRLPVERDFRHSFVDTVGNGALLDWNYFPLKDRDAVQVTSAMNTLRFNIGAKAQLFSFLRASLKYQFGQSFGRNDDYMGPDSYYARNLINLMTTVKNGTPAYAVPMGGILDYSNSRLASHSFRMQTDLNLKIGTVGLLTGLAGAELRHSKQKSEGNRLYGYVDDLISSAPVNTIDYLPTYNGMYGLQRIPGGVTLSESTTRFISYYGNVGYSYDGRINFNASMRKDESNLFGVETNKRGVPLWSIGASWNIAREDFWRSKIFSSLNLRATYGTSGNIPNGMSAYTIISNSSASSNSVVKIPYANIVSPRNPYLRWEKVAMANFALDFGLLNDRITGTVEYYRKKVVDMVSSQTVDPTKGFSSVRVNSAHMTGQGVDLNLIGKVFKGSWNWTVNMQTGYAKNTLTKYLLNSQSPAYLYVGSGTNVLPYEGEMPYVLLSYRFNGLDPATGDPIGELDGAPSENYKDIRQKTALDQLVFHGSPVPLWHGAMRNTLSYRQLTLSANIAFKAAYYFRRNTVSYSSLLKNNDGHADYALRWQKAGDELYTTVPSFVYPINEDRDNFYSMSSATVENGSHIRLNDIKISYAFKGNVFGSKIIRGMDLYCYADRLNWVLWRKNKRGIDPEYPDGFKLPMQISFGLNIQL</sequence>
<protein>
    <submittedName>
        <fullName evidence="5">SusC/RagA family TonB-linked outer membrane protein</fullName>
    </submittedName>
</protein>
<dbReference type="InterPro" id="IPR023997">
    <property type="entry name" value="TonB-dep_OMP_SusC/RagA_CS"/>
</dbReference>
<evidence type="ECO:0000259" key="4">
    <source>
        <dbReference type="Pfam" id="PF07715"/>
    </source>
</evidence>
<gene>
    <name evidence="5" type="ORF">I6I98_17620</name>
</gene>
<dbReference type="InterPro" id="IPR012910">
    <property type="entry name" value="Plug_dom"/>
</dbReference>